<feature type="transmembrane region" description="Helical" evidence="1">
    <location>
        <begin position="73"/>
        <end position="91"/>
    </location>
</feature>
<keyword evidence="1" id="KW-0812">Transmembrane</keyword>
<evidence type="ECO:0000256" key="1">
    <source>
        <dbReference type="SAM" id="Phobius"/>
    </source>
</evidence>
<name>A0A6M2F3V2_9ROSI</name>
<protein>
    <submittedName>
        <fullName evidence="2">Uncharacterized protein</fullName>
    </submittedName>
</protein>
<sequence length="126" mass="14370">MKSSTNSEEEIKSWTLSRNAVYYSSKTTEYQSTKNIPLPTVLHMQCACLLQRKLGKIKRVLCGFAHLHFGDHVFGTLVTCGSLLACLFLSFKSLNLNPPTFNYFKLHTNPCYKQMNVQFTTDTFCT</sequence>
<dbReference type="EMBL" id="GILB01010082">
    <property type="protein sequence ID" value="NUU90415.1"/>
    <property type="molecule type" value="Transcribed_RNA"/>
</dbReference>
<proteinExistence type="predicted"/>
<reference evidence="2" key="1">
    <citation type="submission" date="2020-03" db="EMBL/GenBank/DDBJ databases">
        <authorList>
            <person name="Zhang R."/>
        </authorList>
    </citation>
    <scope>NUCLEOTIDE SEQUENCE</scope>
</reference>
<dbReference type="AlphaFoldDB" id="A0A6M2F3V2"/>
<keyword evidence="1" id="KW-1133">Transmembrane helix</keyword>
<keyword evidence="1" id="KW-0472">Membrane</keyword>
<accession>A0A6M2F3V2</accession>
<evidence type="ECO:0000313" key="2">
    <source>
        <dbReference type="EMBL" id="NUU90415.1"/>
    </source>
</evidence>
<organism evidence="2">
    <name type="scientific">Populus davidiana</name>
    <dbReference type="NCBI Taxonomy" id="266767"/>
    <lineage>
        <taxon>Eukaryota</taxon>
        <taxon>Viridiplantae</taxon>
        <taxon>Streptophyta</taxon>
        <taxon>Embryophyta</taxon>
        <taxon>Tracheophyta</taxon>
        <taxon>Spermatophyta</taxon>
        <taxon>Magnoliopsida</taxon>
        <taxon>eudicotyledons</taxon>
        <taxon>Gunneridae</taxon>
        <taxon>Pentapetalae</taxon>
        <taxon>rosids</taxon>
        <taxon>fabids</taxon>
        <taxon>Malpighiales</taxon>
        <taxon>Salicaceae</taxon>
        <taxon>Saliceae</taxon>
        <taxon>Populus</taxon>
    </lineage>
</organism>